<accession>A0A8H7CSY9</accession>
<proteinExistence type="predicted"/>
<dbReference type="InterPro" id="IPR053137">
    <property type="entry name" value="NLR-like"/>
</dbReference>
<evidence type="ECO:0000313" key="2">
    <source>
        <dbReference type="EMBL" id="KAF7346916.1"/>
    </source>
</evidence>
<protein>
    <recommendedName>
        <fullName evidence="4">Kinesin light chain</fullName>
    </recommendedName>
</protein>
<dbReference type="Proteomes" id="UP000620124">
    <property type="component" value="Unassembled WGS sequence"/>
</dbReference>
<dbReference type="AlphaFoldDB" id="A0A8H7CSY9"/>
<comment type="caution">
    <text evidence="2">The sequence shown here is derived from an EMBL/GenBank/DDBJ whole genome shotgun (WGS) entry which is preliminary data.</text>
</comment>
<feature type="compositionally biased region" description="Basic and acidic residues" evidence="1">
    <location>
        <begin position="478"/>
        <end position="488"/>
    </location>
</feature>
<organism evidence="2 3">
    <name type="scientific">Mycena venus</name>
    <dbReference type="NCBI Taxonomy" id="2733690"/>
    <lineage>
        <taxon>Eukaryota</taxon>
        <taxon>Fungi</taxon>
        <taxon>Dikarya</taxon>
        <taxon>Basidiomycota</taxon>
        <taxon>Agaricomycotina</taxon>
        <taxon>Agaricomycetes</taxon>
        <taxon>Agaricomycetidae</taxon>
        <taxon>Agaricales</taxon>
        <taxon>Marasmiineae</taxon>
        <taxon>Mycenaceae</taxon>
        <taxon>Mycena</taxon>
    </lineage>
</organism>
<gene>
    <name evidence="2" type="ORF">MVEN_01443900</name>
</gene>
<reference evidence="2" key="1">
    <citation type="submission" date="2020-05" db="EMBL/GenBank/DDBJ databases">
        <title>Mycena genomes resolve the evolution of fungal bioluminescence.</title>
        <authorList>
            <person name="Tsai I.J."/>
        </authorList>
    </citation>
    <scope>NUCLEOTIDE SEQUENCE</scope>
    <source>
        <strain evidence="2">CCC161011</strain>
    </source>
</reference>
<dbReference type="InterPro" id="IPR011990">
    <property type="entry name" value="TPR-like_helical_dom_sf"/>
</dbReference>
<dbReference type="SMART" id="SM00028">
    <property type="entry name" value="TPR"/>
    <property type="match status" value="6"/>
</dbReference>
<sequence length="857" mass="96772">MASSLALIQWNQSDANKVVATIDGNSSPEGGKQWALVVHALLNPSPGRTLDRFYTSLGAVLKKRANRAAHAVGMGPQSVTNKIKFYFGSGEERVQQLNSLRFALPPNIKKLCFKLVKYTLPAESADTQCLAFKNLVELVTLLPGLRESFLLAKCLNGAVSPEAILALWSRSTSSRDMEWVFWKTLAASSLSHSNISSAMEGCTMLQLSMCEGEEISVIERLLFECDFSSRGEEKFTCALCIRYLGGILDLPGFWLDMRGIHAHIANKLCREMVRVLKDLGVDVLVLGIIDEQELPFDYDGVDFLGTRILNGVSGWFTQLEGEEWSAQPWYEQFIEFVELLRRPRAEELFPQSSARAVTNFQDILPTYYQDADLNVVVDGDKERRDDQKSICDHLADLDCEDNSTGSIHSRNSDQNDDQDPNSLQDASADTHSRGSDTDSLEGSRSISSTSDDDTYESDTQLDVHDFESGPAIGQQSDSSRDSDLKDLGMQKSLGGQISSSSTPHPVLEARQKDAKEKKIMLYERQRDLGDDHPETLEAMEDLAQIHYDLGEFRFARDLWLVILQKRRSFLGENDPRTLRVMFNLTFTYRDLGQLKEAEGLCVQLETQRDVHREDHPDTLSTMNVLASIYLAKGKFKDAETLQVQVLEKHRQLLGEDHPDTMDAMKILAITLQTQGQYRTAERLGVQALEKHKKAFGKYHRNTLVVMGNLATTYFELGEYEKAEKLESEVVEKRRRVLGEHHPDTLRAMSEQAITYQQTGRPTAAEELAVTTLEKQKKWLGDDHPDTILTMGNLGWIYVQKGQLERAEELYTVVLERRRKNLGDDHPDTKRAVRDLAWTYRDLNKTKEAEDLEALIAD</sequence>
<dbReference type="SUPFAM" id="SSF48452">
    <property type="entry name" value="TPR-like"/>
    <property type="match status" value="3"/>
</dbReference>
<dbReference type="PANTHER" id="PTHR46082:SF6">
    <property type="entry name" value="AAA+ ATPASE DOMAIN-CONTAINING PROTEIN-RELATED"/>
    <property type="match status" value="1"/>
</dbReference>
<evidence type="ECO:0008006" key="4">
    <source>
        <dbReference type="Google" id="ProtNLM"/>
    </source>
</evidence>
<dbReference type="InterPro" id="IPR019734">
    <property type="entry name" value="TPR_rpt"/>
</dbReference>
<dbReference type="EMBL" id="JACAZI010000012">
    <property type="protein sequence ID" value="KAF7346916.1"/>
    <property type="molecule type" value="Genomic_DNA"/>
</dbReference>
<name>A0A8H7CSY9_9AGAR</name>
<keyword evidence="3" id="KW-1185">Reference proteome</keyword>
<evidence type="ECO:0000256" key="1">
    <source>
        <dbReference type="SAM" id="MobiDB-lite"/>
    </source>
</evidence>
<dbReference type="OrthoDB" id="771227at2759"/>
<dbReference type="Gene3D" id="1.25.40.10">
    <property type="entry name" value="Tetratricopeptide repeat domain"/>
    <property type="match status" value="3"/>
</dbReference>
<feature type="compositionally biased region" description="Polar residues" evidence="1">
    <location>
        <begin position="493"/>
        <end position="503"/>
    </location>
</feature>
<feature type="region of interest" description="Disordered" evidence="1">
    <location>
        <begin position="401"/>
        <end position="511"/>
    </location>
</feature>
<evidence type="ECO:0000313" key="3">
    <source>
        <dbReference type="Proteomes" id="UP000620124"/>
    </source>
</evidence>
<dbReference type="Pfam" id="PF13374">
    <property type="entry name" value="TPR_10"/>
    <property type="match status" value="2"/>
</dbReference>
<dbReference type="Pfam" id="PF13424">
    <property type="entry name" value="TPR_12"/>
    <property type="match status" value="2"/>
</dbReference>
<dbReference type="PANTHER" id="PTHR46082">
    <property type="entry name" value="ATP/GTP-BINDING PROTEIN-RELATED"/>
    <property type="match status" value="1"/>
</dbReference>